<dbReference type="CDD" id="cd00165">
    <property type="entry name" value="S4"/>
    <property type="match status" value="1"/>
</dbReference>
<evidence type="ECO:0000313" key="6">
    <source>
        <dbReference type="EMBL" id="SIN71013.1"/>
    </source>
</evidence>
<dbReference type="InterPro" id="IPR002942">
    <property type="entry name" value="S4_RNA-bd"/>
</dbReference>
<comment type="function">
    <text evidence="4">Responsible for synthesis of pseudouridine from uracil.</text>
</comment>
<dbReference type="SUPFAM" id="SSF55174">
    <property type="entry name" value="Alpha-L RNA-binding motif"/>
    <property type="match status" value="1"/>
</dbReference>
<dbReference type="EC" id="5.4.99.-" evidence="4"/>
<dbReference type="SUPFAM" id="SSF55120">
    <property type="entry name" value="Pseudouridine synthase"/>
    <property type="match status" value="1"/>
</dbReference>
<evidence type="ECO:0000256" key="1">
    <source>
        <dbReference type="ARBA" id="ARBA00010876"/>
    </source>
</evidence>
<evidence type="ECO:0000256" key="3">
    <source>
        <dbReference type="PROSITE-ProRule" id="PRU00182"/>
    </source>
</evidence>
<dbReference type="EMBL" id="FSQZ01000001">
    <property type="protein sequence ID" value="SIN71013.1"/>
    <property type="molecule type" value="Genomic_DNA"/>
</dbReference>
<keyword evidence="3" id="KW-0694">RNA-binding</keyword>
<evidence type="ECO:0000256" key="4">
    <source>
        <dbReference type="RuleBase" id="RU362028"/>
    </source>
</evidence>
<comment type="similarity">
    <text evidence="1 4">Belongs to the pseudouridine synthase RluA family.</text>
</comment>
<dbReference type="InterPro" id="IPR020103">
    <property type="entry name" value="PsdUridine_synth_cat_dom_sf"/>
</dbReference>
<keyword evidence="7" id="KW-1185">Reference proteome</keyword>
<dbReference type="Gene3D" id="3.30.2350.10">
    <property type="entry name" value="Pseudouridine synthase"/>
    <property type="match status" value="1"/>
</dbReference>
<comment type="caution">
    <text evidence="6">The sequence shown here is derived from an EMBL/GenBank/DDBJ whole genome shotgun (WGS) entry which is preliminary data.</text>
</comment>
<reference evidence="6 7" key="1">
    <citation type="submission" date="2016-11" db="EMBL/GenBank/DDBJ databases">
        <authorList>
            <person name="Varghese N."/>
            <person name="Submissions S."/>
        </authorList>
    </citation>
    <scope>NUCLEOTIDE SEQUENCE [LARGE SCALE GENOMIC DNA]</scope>
    <source>
        <strain evidence="6 7">DSM 20664</strain>
    </source>
</reference>
<dbReference type="PROSITE" id="PS01129">
    <property type="entry name" value="PSI_RLU"/>
    <property type="match status" value="1"/>
</dbReference>
<organism evidence="6 7">
    <name type="scientific">Acetomicrobium flavidum</name>
    <dbReference type="NCBI Taxonomy" id="49896"/>
    <lineage>
        <taxon>Bacteria</taxon>
        <taxon>Thermotogati</taxon>
        <taxon>Synergistota</taxon>
        <taxon>Synergistia</taxon>
        <taxon>Synergistales</taxon>
        <taxon>Acetomicrobiaceae</taxon>
        <taxon>Acetomicrobium</taxon>
    </lineage>
</organism>
<dbReference type="SMART" id="SM00363">
    <property type="entry name" value="S4"/>
    <property type="match status" value="1"/>
</dbReference>
<evidence type="ECO:0000313" key="7">
    <source>
        <dbReference type="Proteomes" id="UP000185093"/>
    </source>
</evidence>
<dbReference type="Proteomes" id="UP000185093">
    <property type="component" value="Unassembled WGS sequence"/>
</dbReference>
<name>A0ABY1JDZ9_9BACT</name>
<evidence type="ECO:0000256" key="2">
    <source>
        <dbReference type="ARBA" id="ARBA00023235"/>
    </source>
</evidence>
<dbReference type="NCBIfam" id="TIGR00005">
    <property type="entry name" value="rluA_subfam"/>
    <property type="match status" value="1"/>
</dbReference>
<dbReference type="PANTHER" id="PTHR21600">
    <property type="entry name" value="MITOCHONDRIAL RNA PSEUDOURIDINE SYNTHASE"/>
    <property type="match status" value="1"/>
</dbReference>
<protein>
    <recommendedName>
        <fullName evidence="4">Pseudouridine synthase</fullName>
        <ecNumber evidence="4">5.4.99.-</ecNumber>
    </recommendedName>
</protein>
<comment type="catalytic activity">
    <reaction evidence="4">
        <text>a uridine in RNA = a pseudouridine in RNA</text>
        <dbReference type="Rhea" id="RHEA:48348"/>
        <dbReference type="Rhea" id="RHEA-COMP:12068"/>
        <dbReference type="Rhea" id="RHEA-COMP:12069"/>
        <dbReference type="ChEBI" id="CHEBI:65314"/>
        <dbReference type="ChEBI" id="CHEBI:65315"/>
    </reaction>
</comment>
<dbReference type="PROSITE" id="PS50889">
    <property type="entry name" value="S4"/>
    <property type="match status" value="1"/>
</dbReference>
<feature type="domain" description="RNA-binding S4" evidence="5">
    <location>
        <begin position="14"/>
        <end position="74"/>
    </location>
</feature>
<dbReference type="Gene3D" id="3.10.290.10">
    <property type="entry name" value="RNA-binding S4 domain"/>
    <property type="match status" value="1"/>
</dbReference>
<dbReference type="Pfam" id="PF01479">
    <property type="entry name" value="S4"/>
    <property type="match status" value="1"/>
</dbReference>
<dbReference type="RefSeq" id="WP_074199729.1">
    <property type="nucleotide sequence ID" value="NZ_FSQZ01000001.1"/>
</dbReference>
<dbReference type="InterPro" id="IPR006145">
    <property type="entry name" value="PsdUridine_synth_RsuA/RluA"/>
</dbReference>
<dbReference type="InterPro" id="IPR036986">
    <property type="entry name" value="S4_RNA-bd_sf"/>
</dbReference>
<dbReference type="InterPro" id="IPR006225">
    <property type="entry name" value="PsdUridine_synth_RluC/D"/>
</dbReference>
<evidence type="ECO:0000259" key="5">
    <source>
        <dbReference type="SMART" id="SM00363"/>
    </source>
</evidence>
<keyword evidence="2 4" id="KW-0413">Isomerase</keyword>
<dbReference type="CDD" id="cd02869">
    <property type="entry name" value="PseudoU_synth_RluA_like"/>
    <property type="match status" value="1"/>
</dbReference>
<dbReference type="InterPro" id="IPR006224">
    <property type="entry name" value="PsdUridine_synth_RluA-like_CS"/>
</dbReference>
<dbReference type="InterPro" id="IPR050188">
    <property type="entry name" value="RluA_PseudoU_synthase"/>
</dbReference>
<dbReference type="Pfam" id="PF00849">
    <property type="entry name" value="PseudoU_synth_2"/>
    <property type="match status" value="1"/>
</dbReference>
<sequence>MGKTWIIDENFDGVRLDRFLRRNYPHIPLGAIMRAIRTGEVRVNGSKAIPSYRLGEKDRVHVPFEDHVPQKASLGPSKGALDVVYMNENIMVINKPCGLLSQPASRGEDSVVNRAIGLINRHKGEFAPTPVHRLDRNVSGVMVLALNLPSLRALTKLFRDRKVIKKYLAIVKGTLIGEGEIDVSLKKDERFLKSVACEGDGKKSITMYKSLYAGERASLVELELLTGRPHQLRAHLSYIGHPIIGDIKYGGYKEGVKRPMLHAHVLEFLMHDSDLDYLSGKKFTAHVPKDMTETLKLFQIDPNIPY</sequence>
<proteinExistence type="inferred from homology"/>
<accession>A0ABY1JDZ9</accession>
<gene>
    <name evidence="6" type="ORF">SAMN05444368_1385</name>
</gene>